<accession>A0A6B2NQX3</accession>
<keyword evidence="1" id="KW-0732">Signal</keyword>
<protein>
    <submittedName>
        <fullName evidence="2">DUF1007 family protein</fullName>
    </submittedName>
</protein>
<dbReference type="EMBL" id="JAAGOX010000011">
    <property type="protein sequence ID" value="NDW44967.1"/>
    <property type="molecule type" value="Genomic_DNA"/>
</dbReference>
<evidence type="ECO:0000313" key="2">
    <source>
        <dbReference type="EMBL" id="NDW44967.1"/>
    </source>
</evidence>
<feature type="chain" id="PRO_5025535518" evidence="1">
    <location>
        <begin position="21"/>
        <end position="216"/>
    </location>
</feature>
<dbReference type="Pfam" id="PF06226">
    <property type="entry name" value="DUF1007"/>
    <property type="match status" value="1"/>
</dbReference>
<feature type="signal peptide" evidence="1">
    <location>
        <begin position="1"/>
        <end position="20"/>
    </location>
</feature>
<proteinExistence type="predicted"/>
<dbReference type="RefSeq" id="WP_164128917.1">
    <property type="nucleotide sequence ID" value="NZ_JAAGOX010000011.1"/>
</dbReference>
<evidence type="ECO:0000256" key="1">
    <source>
        <dbReference type="SAM" id="SignalP"/>
    </source>
</evidence>
<name>A0A6B2NQX3_9RHOB</name>
<sequence length="216" mass="23876">MRRIALILSTLFPASLAAHPHVFVDTGFELIFDTEGRLSHVRVTWAYDDFYSLLILEDMGLDPDGDGVLTPEEQAQLSGFDAQWIEGFTGDLDMRLDDTALELSGPLEPTATTEAGRIVTTHLRAVTGTPRLDGAALSIKPYDETYYTAYEVARPVTLTGRDDCTLERFEPDIDGQLAQMQQMLLRIDADADLEEMDIPLMGAEFATEIRVTCPGS</sequence>
<dbReference type="InterPro" id="IPR010412">
    <property type="entry name" value="DUF1007"/>
</dbReference>
<comment type="caution">
    <text evidence="2">The sequence shown here is derived from an EMBL/GenBank/DDBJ whole genome shotgun (WGS) entry which is preliminary data.</text>
</comment>
<reference evidence="2" key="1">
    <citation type="submission" date="2020-02" db="EMBL/GenBank/DDBJ databases">
        <title>Delineation of the pyrene-degrading pathway in Roseobacter clade bacteria by genomic analysis.</title>
        <authorList>
            <person name="Zhou H."/>
            <person name="Wang H."/>
        </authorList>
    </citation>
    <scope>NUCLEOTIDE SEQUENCE</scope>
    <source>
        <strain evidence="2">PrR005</strain>
    </source>
</reference>
<dbReference type="AlphaFoldDB" id="A0A6B2NQX3"/>
<gene>
    <name evidence="2" type="ORF">G0P99_08355</name>
</gene>
<organism evidence="2">
    <name type="scientific">Ruegeria sp. PrR005</name>
    <dbReference type="NCBI Taxonomy" id="2706882"/>
    <lineage>
        <taxon>Bacteria</taxon>
        <taxon>Pseudomonadati</taxon>
        <taxon>Pseudomonadota</taxon>
        <taxon>Alphaproteobacteria</taxon>
        <taxon>Rhodobacterales</taxon>
        <taxon>Roseobacteraceae</taxon>
        <taxon>Ruegeria</taxon>
    </lineage>
</organism>